<dbReference type="PROSITE" id="PS51257">
    <property type="entry name" value="PROKAR_LIPOPROTEIN"/>
    <property type="match status" value="1"/>
</dbReference>
<dbReference type="Proteomes" id="UP001303407">
    <property type="component" value="Chromosome"/>
</dbReference>
<dbReference type="InterPro" id="IPR008928">
    <property type="entry name" value="6-hairpin_glycosidase_sf"/>
</dbReference>
<protein>
    <submittedName>
        <fullName evidence="1">Uncharacterized protein</fullName>
    </submittedName>
</protein>
<evidence type="ECO:0000313" key="1">
    <source>
        <dbReference type="EMBL" id="WNH11160.1"/>
    </source>
</evidence>
<dbReference type="EMBL" id="CP134536">
    <property type="protein sequence ID" value="WNH11160.1"/>
    <property type="molecule type" value="Genomic_DNA"/>
</dbReference>
<organism evidence="1 2">
    <name type="scientific">Thalassobellus suaedae</name>
    <dbReference type="NCBI Taxonomy" id="3074124"/>
    <lineage>
        <taxon>Bacteria</taxon>
        <taxon>Pseudomonadati</taxon>
        <taxon>Bacteroidota</taxon>
        <taxon>Flavobacteriia</taxon>
        <taxon>Flavobacteriales</taxon>
        <taxon>Flavobacteriaceae</taxon>
        <taxon>Thalassobellus</taxon>
    </lineage>
</organism>
<evidence type="ECO:0000313" key="2">
    <source>
        <dbReference type="Proteomes" id="UP001303407"/>
    </source>
</evidence>
<dbReference type="SUPFAM" id="SSF48208">
    <property type="entry name" value="Six-hairpin glycosidases"/>
    <property type="match status" value="1"/>
</dbReference>
<dbReference type="RefSeq" id="WP_415861136.1">
    <property type="nucleotide sequence ID" value="NZ_CP134536.1"/>
</dbReference>
<proteinExistence type="predicted"/>
<name>A0ABY9XZ61_9FLAO</name>
<keyword evidence="2" id="KW-1185">Reference proteome</keyword>
<reference evidence="1 2" key="1">
    <citation type="submission" date="2023-09" db="EMBL/GenBank/DDBJ databases">
        <title>Thalassobella suaedae gen. nov., sp. nov., a marine bacterium of the family Flavobacteriaceae isolated from a halophyte Suaeda japonica.</title>
        <authorList>
            <person name="Lee S.Y."/>
            <person name="Hwang C.Y."/>
        </authorList>
    </citation>
    <scope>NUCLEOTIDE SEQUENCE [LARGE SCALE GENOMIC DNA]</scope>
    <source>
        <strain evidence="1 2">HL-DH10</strain>
    </source>
</reference>
<gene>
    <name evidence="1" type="ORF">RHP49_09525</name>
</gene>
<sequence length="442" mass="50857">MIFILRLNTFLLIQLLFLFVSCNESDTPFPEKVSVEINQNSDIEIIPSEPLPNSAINFSHFNHLYNEINFNEKKVGIINIYSEYPNYTYAIEPKEGFTCVDDVSRAIVMLTKYLELYGHDDIALEKLKNLTEFVLQMQNQNGYFNNFLWNDLTINTKYRTSIAVLDWWSFRALWAIESSYPFLKSDLDMANRIAAASEKLIKNIKSDLPTSYLITEIINTIELPTWLPGKSAADQSAILILGLLNNYKRTRDQDSKLIIDHLAKGIMFMQKGDANNYPYGAFLSSENLWHAWGNDQAYSLLRAGQAFNNQEYIDSALLEIENFYPWMLQNGFAEAFWINKMNNNFIEVNRNEYPQIAYGVRPMLWAASEAYYYSKDDKYLTIANKLRVWLSGENAANKAIYNPDTGVCFDGIVGPNEINMNSGAESTLETLLMLIEIEKIKK</sequence>
<accession>A0ABY9XZ61</accession>